<protein>
    <recommendedName>
        <fullName evidence="3">Vitellogenin</fullName>
    </recommendedName>
</protein>
<dbReference type="EMBL" id="JAHIBW010000019">
    <property type="protein sequence ID" value="KAG7301565.1"/>
    <property type="molecule type" value="Genomic_DNA"/>
</dbReference>
<evidence type="ECO:0008006" key="3">
    <source>
        <dbReference type="Google" id="ProtNLM"/>
    </source>
</evidence>
<keyword evidence="2" id="KW-1185">Reference proteome</keyword>
<comment type="caution">
    <text evidence="1">The sequence shown here is derived from an EMBL/GenBank/DDBJ whole genome shotgun (WGS) entry which is preliminary data.</text>
</comment>
<evidence type="ECO:0000313" key="1">
    <source>
        <dbReference type="EMBL" id="KAG7301565.1"/>
    </source>
</evidence>
<organism evidence="1 2">
    <name type="scientific">Plutella xylostella</name>
    <name type="common">Diamondback moth</name>
    <name type="synonym">Plutella maculipennis</name>
    <dbReference type="NCBI Taxonomy" id="51655"/>
    <lineage>
        <taxon>Eukaryota</taxon>
        <taxon>Metazoa</taxon>
        <taxon>Ecdysozoa</taxon>
        <taxon>Arthropoda</taxon>
        <taxon>Hexapoda</taxon>
        <taxon>Insecta</taxon>
        <taxon>Pterygota</taxon>
        <taxon>Neoptera</taxon>
        <taxon>Endopterygota</taxon>
        <taxon>Lepidoptera</taxon>
        <taxon>Glossata</taxon>
        <taxon>Ditrysia</taxon>
        <taxon>Yponomeutoidea</taxon>
        <taxon>Plutellidae</taxon>
        <taxon>Plutella</taxon>
    </lineage>
</organism>
<accession>A0ABQ7Q8X4</accession>
<evidence type="ECO:0000313" key="2">
    <source>
        <dbReference type="Proteomes" id="UP000823941"/>
    </source>
</evidence>
<gene>
    <name evidence="1" type="ORF">JYU34_014532</name>
</gene>
<sequence length="96" mass="10890">QFYEFDYKDDIIDAQAKYWTVNIKNQFWSESVPMTRCGAMQATSDLPVACTQHRQVFTFILSGDLIAAYKASSCRGCENLTRPPSLPLMKISTDLT</sequence>
<name>A0ABQ7Q8X4_PLUXY</name>
<reference evidence="1 2" key="1">
    <citation type="submission" date="2021-06" db="EMBL/GenBank/DDBJ databases">
        <title>A haploid diamondback moth (Plutella xylostella L.) genome assembly resolves 31 chromosomes and identifies a diamide resistance mutation.</title>
        <authorList>
            <person name="Ward C.M."/>
            <person name="Perry K.D."/>
            <person name="Baker G."/>
            <person name="Powis K."/>
            <person name="Heckel D.G."/>
            <person name="Baxter S.W."/>
        </authorList>
    </citation>
    <scope>NUCLEOTIDE SEQUENCE [LARGE SCALE GENOMIC DNA]</scope>
    <source>
        <strain evidence="1 2">LV</strain>
        <tissue evidence="1">Single pupa</tissue>
    </source>
</reference>
<dbReference type="Proteomes" id="UP000823941">
    <property type="component" value="Chromosome 19"/>
</dbReference>
<proteinExistence type="predicted"/>
<feature type="non-terminal residue" evidence="1">
    <location>
        <position position="1"/>
    </location>
</feature>